<dbReference type="PROSITE" id="PS51473">
    <property type="entry name" value="GNK2"/>
    <property type="match status" value="2"/>
</dbReference>
<dbReference type="EMBL" id="BAABME010004524">
    <property type="protein sequence ID" value="GAA0162692.1"/>
    <property type="molecule type" value="Genomic_DNA"/>
</dbReference>
<sequence>MHAHQLQIFIFITSVFLILAHPSSCSMESFIYIGCTPLKFNPGTLYESNVNSILTSLVNSAPSTHFNNFKISLPGSTQADVIYGLFQCRGDLTNSDCSHCIRDAVTRLGATCPSSLGGALQLEGCFVKYDNVSFLGIEDKTVVMQKCGEIGQSNEYGGTEMVTRRDAVLGFLSSQMEYFRVGGSGKVQGVAQCMQDLSSGECQDCLSEAIGRLKDACGTSPWGDMFLAKCYVRYSEHGFSSKSGKGDDEVERTLAITIGIISGVAVLIVFLSILSKLCERKGKRLALSSISRIPSMNEELHMNKITLHSIIFSILQMVNDMNHMTNKKSE</sequence>
<evidence type="ECO:0000313" key="17">
    <source>
        <dbReference type="EMBL" id="GAA0162692.1"/>
    </source>
</evidence>
<feature type="chain" id="PRO_5043337930" description="Gnk2-homologous domain-containing protein" evidence="15">
    <location>
        <begin position="21"/>
        <end position="330"/>
    </location>
</feature>
<feature type="domain" description="Gnk2-homologous" evidence="16">
    <location>
        <begin position="28"/>
        <end position="134"/>
    </location>
</feature>
<keyword evidence="6 15" id="KW-0732">Signal</keyword>
<dbReference type="InterPro" id="IPR051378">
    <property type="entry name" value="Cell2Cell_Antifungal"/>
</dbReference>
<dbReference type="Gene3D" id="3.30.430.20">
    <property type="entry name" value="Gnk2 domain, C-X8-C-X2-C motif"/>
    <property type="match status" value="2"/>
</dbReference>
<evidence type="ECO:0000313" key="18">
    <source>
        <dbReference type="Proteomes" id="UP001454036"/>
    </source>
</evidence>
<name>A0AAV3QHV7_LITER</name>
<evidence type="ECO:0000256" key="2">
    <source>
        <dbReference type="ARBA" id="ARBA00022448"/>
    </source>
</evidence>
<keyword evidence="9 14" id="KW-1133">Transmembrane helix</keyword>
<feature type="signal peptide" evidence="15">
    <location>
        <begin position="1"/>
        <end position="20"/>
    </location>
</feature>
<keyword evidence="4" id="KW-0945">Host-virus interaction</keyword>
<accession>A0AAV3QHV7</accession>
<keyword evidence="18" id="KW-1185">Reference proteome</keyword>
<feature type="domain" description="Gnk2-homologous" evidence="16">
    <location>
        <begin position="139"/>
        <end position="239"/>
    </location>
</feature>
<keyword evidence="10 14" id="KW-0472">Membrane</keyword>
<comment type="similarity">
    <text evidence="13">Belongs to the cysteine-rich repeat secretory protein family. Plasmodesmata-located proteins (PDLD) subfamily.</text>
</comment>
<evidence type="ECO:0000256" key="9">
    <source>
        <dbReference type="ARBA" id="ARBA00022989"/>
    </source>
</evidence>
<keyword evidence="5 14" id="KW-0812">Transmembrane</keyword>
<dbReference type="PANTHER" id="PTHR32080:SF31">
    <property type="entry name" value="PLASMODESMATA-LOCATED PROTEIN 6"/>
    <property type="match status" value="1"/>
</dbReference>
<dbReference type="Proteomes" id="UP001454036">
    <property type="component" value="Unassembled WGS sequence"/>
</dbReference>
<keyword evidence="3" id="KW-1003">Cell membrane</keyword>
<dbReference type="FunFam" id="3.30.430.20:FF:000001">
    <property type="entry name" value="cysteine-rich repeat secretory protein 3"/>
    <property type="match status" value="1"/>
</dbReference>
<dbReference type="PANTHER" id="PTHR32080">
    <property type="entry name" value="ANTIFUNGAL PROTEIN GINKBILOBIN-2-LIKE"/>
    <property type="match status" value="1"/>
</dbReference>
<comment type="caution">
    <text evidence="17">The sequence shown here is derived from an EMBL/GenBank/DDBJ whole genome shotgun (WGS) entry which is preliminary data.</text>
</comment>
<gene>
    <name evidence="17" type="ORF">LIER_18726</name>
</gene>
<evidence type="ECO:0000256" key="5">
    <source>
        <dbReference type="ARBA" id="ARBA00022692"/>
    </source>
</evidence>
<keyword evidence="8" id="KW-0965">Cell junction</keyword>
<comment type="subcellular location">
    <subcellularLocation>
        <location evidence="12">Cell junction</location>
        <location evidence="12">Plasmodesma</location>
    </subcellularLocation>
    <subcellularLocation>
        <location evidence="1">Cell membrane</location>
        <topology evidence="1">Single-pass type I membrane protein</topology>
    </subcellularLocation>
</comment>
<evidence type="ECO:0000256" key="8">
    <source>
        <dbReference type="ARBA" id="ARBA00022949"/>
    </source>
</evidence>
<organism evidence="17 18">
    <name type="scientific">Lithospermum erythrorhizon</name>
    <name type="common">Purple gromwell</name>
    <name type="synonym">Lithospermum officinale var. erythrorhizon</name>
    <dbReference type="NCBI Taxonomy" id="34254"/>
    <lineage>
        <taxon>Eukaryota</taxon>
        <taxon>Viridiplantae</taxon>
        <taxon>Streptophyta</taxon>
        <taxon>Embryophyta</taxon>
        <taxon>Tracheophyta</taxon>
        <taxon>Spermatophyta</taxon>
        <taxon>Magnoliopsida</taxon>
        <taxon>eudicotyledons</taxon>
        <taxon>Gunneridae</taxon>
        <taxon>Pentapetalae</taxon>
        <taxon>asterids</taxon>
        <taxon>lamiids</taxon>
        <taxon>Boraginales</taxon>
        <taxon>Boraginaceae</taxon>
        <taxon>Boraginoideae</taxon>
        <taxon>Lithospermeae</taxon>
        <taxon>Lithospermum</taxon>
    </lineage>
</organism>
<feature type="transmembrane region" description="Helical" evidence="14">
    <location>
        <begin position="254"/>
        <end position="274"/>
    </location>
</feature>
<evidence type="ECO:0000256" key="10">
    <source>
        <dbReference type="ARBA" id="ARBA00023136"/>
    </source>
</evidence>
<protein>
    <recommendedName>
        <fullName evidence="16">Gnk2-homologous domain-containing protein</fullName>
    </recommendedName>
</protein>
<reference evidence="17 18" key="1">
    <citation type="submission" date="2024-01" db="EMBL/GenBank/DDBJ databases">
        <title>The complete chloroplast genome sequence of Lithospermum erythrorhizon: insights into the phylogenetic relationship among Boraginaceae species and the maternal lineages of purple gromwells.</title>
        <authorList>
            <person name="Okada T."/>
            <person name="Watanabe K."/>
        </authorList>
    </citation>
    <scope>NUCLEOTIDE SEQUENCE [LARGE SCALE GENOMIC DNA]</scope>
</reference>
<proteinExistence type="inferred from homology"/>
<evidence type="ECO:0000256" key="6">
    <source>
        <dbReference type="ARBA" id="ARBA00022729"/>
    </source>
</evidence>
<dbReference type="CDD" id="cd23509">
    <property type="entry name" value="Gnk2-like"/>
    <property type="match status" value="2"/>
</dbReference>
<evidence type="ECO:0000256" key="1">
    <source>
        <dbReference type="ARBA" id="ARBA00004251"/>
    </source>
</evidence>
<evidence type="ECO:0000256" key="7">
    <source>
        <dbReference type="ARBA" id="ARBA00022737"/>
    </source>
</evidence>
<evidence type="ECO:0000256" key="3">
    <source>
        <dbReference type="ARBA" id="ARBA00022475"/>
    </source>
</evidence>
<evidence type="ECO:0000259" key="16">
    <source>
        <dbReference type="PROSITE" id="PS51473"/>
    </source>
</evidence>
<dbReference type="GO" id="GO:0009506">
    <property type="term" value="C:plasmodesma"/>
    <property type="evidence" value="ECO:0007669"/>
    <property type="project" value="UniProtKB-SubCell"/>
</dbReference>
<keyword evidence="11" id="KW-1015">Disulfide bond</keyword>
<dbReference type="GO" id="GO:0042742">
    <property type="term" value="P:defense response to bacterium"/>
    <property type="evidence" value="ECO:0007669"/>
    <property type="project" value="TreeGrafter"/>
</dbReference>
<evidence type="ECO:0000256" key="12">
    <source>
        <dbReference type="ARBA" id="ARBA00024184"/>
    </source>
</evidence>
<dbReference type="InterPro" id="IPR038408">
    <property type="entry name" value="GNK2_sf"/>
</dbReference>
<evidence type="ECO:0000256" key="14">
    <source>
        <dbReference type="SAM" id="Phobius"/>
    </source>
</evidence>
<dbReference type="InterPro" id="IPR002902">
    <property type="entry name" value="GNK2"/>
</dbReference>
<evidence type="ECO:0000256" key="15">
    <source>
        <dbReference type="SAM" id="SignalP"/>
    </source>
</evidence>
<evidence type="ECO:0000256" key="4">
    <source>
        <dbReference type="ARBA" id="ARBA00022581"/>
    </source>
</evidence>
<keyword evidence="7" id="KW-0677">Repeat</keyword>
<dbReference type="Pfam" id="PF01657">
    <property type="entry name" value="Stress-antifung"/>
    <property type="match status" value="2"/>
</dbReference>
<dbReference type="AlphaFoldDB" id="A0AAV3QHV7"/>
<evidence type="ECO:0000256" key="13">
    <source>
        <dbReference type="ARBA" id="ARBA00038393"/>
    </source>
</evidence>
<dbReference type="GO" id="GO:0005886">
    <property type="term" value="C:plasma membrane"/>
    <property type="evidence" value="ECO:0007669"/>
    <property type="project" value="UniProtKB-SubCell"/>
</dbReference>
<keyword evidence="2" id="KW-0813">Transport</keyword>
<evidence type="ECO:0000256" key="11">
    <source>
        <dbReference type="ARBA" id="ARBA00023157"/>
    </source>
</evidence>